<evidence type="ECO:0000256" key="6">
    <source>
        <dbReference type="ARBA" id="ARBA00023157"/>
    </source>
</evidence>
<feature type="signal peptide" evidence="8">
    <location>
        <begin position="1"/>
        <end position="21"/>
    </location>
</feature>
<dbReference type="GO" id="GO:0005576">
    <property type="term" value="C:extracellular region"/>
    <property type="evidence" value="ECO:0007669"/>
    <property type="project" value="UniProtKB-SubCell"/>
</dbReference>
<dbReference type="Gene3D" id="3.40.50.1820">
    <property type="entry name" value="alpha/beta hydrolase"/>
    <property type="match status" value="2"/>
</dbReference>
<keyword evidence="4" id="KW-0645">Protease</keyword>
<protein>
    <submittedName>
        <fullName evidence="9">Serine carboxypeptidase-like 18</fullName>
    </submittedName>
</protein>
<dbReference type="FunFam" id="3.40.50.11320:FF:000002">
    <property type="entry name" value="Carboxypeptidase"/>
    <property type="match status" value="1"/>
</dbReference>
<name>A0A8S0QLW6_OLEEU</name>
<evidence type="ECO:0000256" key="5">
    <source>
        <dbReference type="ARBA" id="ARBA00022729"/>
    </source>
</evidence>
<dbReference type="InterPro" id="IPR001563">
    <property type="entry name" value="Peptidase_S10"/>
</dbReference>
<dbReference type="InterPro" id="IPR029058">
    <property type="entry name" value="AB_hydrolase_fold"/>
</dbReference>
<dbReference type="GO" id="GO:0006508">
    <property type="term" value="P:proteolysis"/>
    <property type="evidence" value="ECO:0007669"/>
    <property type="project" value="UniProtKB-KW"/>
</dbReference>
<comment type="similarity">
    <text evidence="2">Belongs to the peptidase S10 family.</text>
</comment>
<dbReference type="OrthoDB" id="443318at2759"/>
<evidence type="ECO:0000256" key="1">
    <source>
        <dbReference type="ARBA" id="ARBA00004613"/>
    </source>
</evidence>
<comment type="caution">
    <text evidence="9">The sequence shown here is derived from an EMBL/GenBank/DDBJ whole genome shotgun (WGS) entry which is preliminary data.</text>
</comment>
<evidence type="ECO:0000256" key="4">
    <source>
        <dbReference type="ARBA" id="ARBA00022670"/>
    </source>
</evidence>
<evidence type="ECO:0000256" key="8">
    <source>
        <dbReference type="SAM" id="SignalP"/>
    </source>
</evidence>
<dbReference type="Pfam" id="PF00450">
    <property type="entry name" value="Peptidase_S10"/>
    <property type="match status" value="1"/>
</dbReference>
<evidence type="ECO:0000313" key="9">
    <source>
        <dbReference type="EMBL" id="CAA2966434.1"/>
    </source>
</evidence>
<sequence length="415" mass="47231">MMNKIWFHALFLLLLFKIGESQSIVKTLPGYSGTLPIKLETGYIEVGENDEVQLFYYFIESERNPSKDPLLFWFTGGPGCSGFSGLAYEIGPLSFDIANFNGSLPSILLNPYSWTKVASIIFLDWPVGTGFSYSNTSQGYFSSDTKSAKDNYTFLRKGYIIGNGITDQNIENNAQIPYAHRMALISNEYFEAAKISCNGEYDNPDPNNLQCLLALQPIHECINPLDDGQILEPKCAKPHLIGRNHTFWDDFSIDHLLLPFVKGGMWCRDQNYATSYVWANDPTVQEALHIRKGTILGWTRCNHSLSYEINVQSVVQFHKLLSEKGYQALVYSGDHDMIVSYMSTLKWIRSLNMTVEDNWRPWVVNGQVAGYTEKYKNNDFYLTFVTVKGAGHTATEFKPKECFAMLDRWLSLYPL</sequence>
<keyword evidence="6" id="KW-1015">Disulfide bond</keyword>
<evidence type="ECO:0000256" key="3">
    <source>
        <dbReference type="ARBA" id="ARBA00022645"/>
    </source>
</evidence>
<dbReference type="Gramene" id="OE9A020037T1">
    <property type="protein sequence ID" value="OE9A020037C1"/>
    <property type="gene ID" value="OE9A020037"/>
</dbReference>
<keyword evidence="4" id="KW-0378">Hydrolase</keyword>
<accession>A0A8S0QLW6</accession>
<dbReference type="PANTHER" id="PTHR11802">
    <property type="entry name" value="SERINE PROTEASE FAMILY S10 SERINE CARBOXYPEPTIDASE"/>
    <property type="match status" value="1"/>
</dbReference>
<comment type="subcellular location">
    <subcellularLocation>
        <location evidence="1">Secreted</location>
    </subcellularLocation>
</comment>
<dbReference type="PANTHER" id="PTHR11802:SF224">
    <property type="entry name" value="SERINE CARBOXYPEPTIDASE-LIKE 7 ISOFORM X1"/>
    <property type="match status" value="1"/>
</dbReference>
<proteinExistence type="inferred from homology"/>
<feature type="chain" id="PRO_5035892910" evidence="8">
    <location>
        <begin position="22"/>
        <end position="415"/>
    </location>
</feature>
<dbReference type="SUPFAM" id="SSF53474">
    <property type="entry name" value="alpha/beta-Hydrolases"/>
    <property type="match status" value="1"/>
</dbReference>
<evidence type="ECO:0000256" key="7">
    <source>
        <dbReference type="ARBA" id="ARBA00023180"/>
    </source>
</evidence>
<keyword evidence="10" id="KW-1185">Reference proteome</keyword>
<evidence type="ECO:0000313" key="10">
    <source>
        <dbReference type="Proteomes" id="UP000594638"/>
    </source>
</evidence>
<keyword evidence="5 8" id="KW-0732">Signal</keyword>
<dbReference type="GO" id="GO:0019748">
    <property type="term" value="P:secondary metabolic process"/>
    <property type="evidence" value="ECO:0007669"/>
    <property type="project" value="TreeGrafter"/>
</dbReference>
<keyword evidence="3 9" id="KW-0121">Carboxypeptidase</keyword>
<reference evidence="9 10" key="1">
    <citation type="submission" date="2019-12" db="EMBL/GenBank/DDBJ databases">
        <authorList>
            <person name="Alioto T."/>
            <person name="Alioto T."/>
            <person name="Gomez Garrido J."/>
        </authorList>
    </citation>
    <scope>NUCLEOTIDE SEQUENCE [LARGE SCALE GENOMIC DNA]</scope>
</reference>
<keyword evidence="7" id="KW-0325">Glycoprotein</keyword>
<dbReference type="AlphaFoldDB" id="A0A8S0QLW6"/>
<dbReference type="PRINTS" id="PR00724">
    <property type="entry name" value="CRBOXYPTASEC"/>
</dbReference>
<dbReference type="GO" id="GO:0016747">
    <property type="term" value="F:acyltransferase activity, transferring groups other than amino-acyl groups"/>
    <property type="evidence" value="ECO:0007669"/>
    <property type="project" value="TreeGrafter"/>
</dbReference>
<gene>
    <name evidence="9" type="ORF">OLEA9_A020037</name>
</gene>
<dbReference type="GO" id="GO:0004185">
    <property type="term" value="F:serine-type carboxypeptidase activity"/>
    <property type="evidence" value="ECO:0007669"/>
    <property type="project" value="InterPro"/>
</dbReference>
<dbReference type="EMBL" id="CACTIH010001861">
    <property type="protein sequence ID" value="CAA2966434.1"/>
    <property type="molecule type" value="Genomic_DNA"/>
</dbReference>
<organism evidence="9 10">
    <name type="scientific">Olea europaea subsp. europaea</name>
    <dbReference type="NCBI Taxonomy" id="158383"/>
    <lineage>
        <taxon>Eukaryota</taxon>
        <taxon>Viridiplantae</taxon>
        <taxon>Streptophyta</taxon>
        <taxon>Embryophyta</taxon>
        <taxon>Tracheophyta</taxon>
        <taxon>Spermatophyta</taxon>
        <taxon>Magnoliopsida</taxon>
        <taxon>eudicotyledons</taxon>
        <taxon>Gunneridae</taxon>
        <taxon>Pentapetalae</taxon>
        <taxon>asterids</taxon>
        <taxon>lamiids</taxon>
        <taxon>Lamiales</taxon>
        <taxon>Oleaceae</taxon>
        <taxon>Oleeae</taxon>
        <taxon>Olea</taxon>
    </lineage>
</organism>
<dbReference type="Proteomes" id="UP000594638">
    <property type="component" value="Unassembled WGS sequence"/>
</dbReference>
<evidence type="ECO:0000256" key="2">
    <source>
        <dbReference type="ARBA" id="ARBA00009431"/>
    </source>
</evidence>